<dbReference type="InterPro" id="IPR012677">
    <property type="entry name" value="Nucleotide-bd_a/b_plait_sf"/>
</dbReference>
<feature type="region of interest" description="Disordered" evidence="1">
    <location>
        <begin position="87"/>
        <end position="121"/>
    </location>
</feature>
<gene>
    <name evidence="4" type="primary">LOC108890836</name>
</gene>
<dbReference type="InterPro" id="IPR057051">
    <property type="entry name" value="PARP14_RPM_1"/>
</dbReference>
<protein>
    <submittedName>
        <fullName evidence="4">Uncharacterized protein LOC108890836</fullName>
    </submittedName>
</protein>
<reference evidence="4" key="1">
    <citation type="submission" date="2025-08" db="UniProtKB">
        <authorList>
            <consortium name="RefSeq"/>
        </authorList>
    </citation>
    <scope>IDENTIFICATION</scope>
    <source>
        <tissue evidence="4">Brain</tissue>
    </source>
</reference>
<dbReference type="AlphaFoldDB" id="A0AAJ7Q0H3"/>
<dbReference type="RefSeq" id="XP_018543365.1">
    <property type="nucleotide sequence ID" value="XM_018687849.2"/>
</dbReference>
<evidence type="ECO:0000259" key="2">
    <source>
        <dbReference type="Pfam" id="PF23222"/>
    </source>
</evidence>
<dbReference type="Gene3D" id="3.30.70.330">
    <property type="match status" value="1"/>
</dbReference>
<dbReference type="GeneID" id="108890836"/>
<evidence type="ECO:0000256" key="1">
    <source>
        <dbReference type="SAM" id="MobiDB-lite"/>
    </source>
</evidence>
<name>A0AAJ7Q0H3_LATCA</name>
<evidence type="ECO:0000313" key="4">
    <source>
        <dbReference type="RefSeq" id="XP_018543365.1"/>
    </source>
</evidence>
<dbReference type="Pfam" id="PF23222">
    <property type="entry name" value="RRM_PARP14_1"/>
    <property type="match status" value="1"/>
</dbReference>
<dbReference type="KEGG" id="lcf:108890836"/>
<evidence type="ECO:0000313" key="3">
    <source>
        <dbReference type="Proteomes" id="UP000694890"/>
    </source>
</evidence>
<accession>A0AAJ7Q0H3</accession>
<organism evidence="3 4">
    <name type="scientific">Lates calcarifer</name>
    <name type="common">Barramundi</name>
    <name type="synonym">Holocentrus calcarifer</name>
    <dbReference type="NCBI Taxonomy" id="8187"/>
    <lineage>
        <taxon>Eukaryota</taxon>
        <taxon>Metazoa</taxon>
        <taxon>Chordata</taxon>
        <taxon>Craniata</taxon>
        <taxon>Vertebrata</taxon>
        <taxon>Euteleostomi</taxon>
        <taxon>Actinopterygii</taxon>
        <taxon>Neopterygii</taxon>
        <taxon>Teleostei</taxon>
        <taxon>Neoteleostei</taxon>
        <taxon>Acanthomorphata</taxon>
        <taxon>Carangaria</taxon>
        <taxon>Carangaria incertae sedis</taxon>
        <taxon>Centropomidae</taxon>
        <taxon>Lates</taxon>
    </lineage>
</organism>
<proteinExistence type="predicted"/>
<feature type="domain" description="PAR14-like first RRM" evidence="2">
    <location>
        <begin position="21"/>
        <end position="82"/>
    </location>
</feature>
<sequence length="532" mass="59271">MDDVCQYPVFFECHSLLGEQKRGIENYFQIRRKSGGGDCGPLRRVNNTVYNITFRYQKDQQRVLQRPEHVVEFPGGRLVFTVRDSLEPHASSPTTTSAPNQDLTAPAQSLQPIPASTPPPCGEEYELRPDAYLLCYLKECPQAQKELEKELASLACSAQLYPEEGRVLVKSLAQPGAAGEGRNWKAEVDKLFNGYLCHYEVNPHKVKALLQSCSSGQTTDEVKVYSEGGLAVVVGKCSQVNGRLMDVEDMTVKHRRSRLTQKQTRICRLGEAKLCLLWKEIEHGLGENFPGVKVTQGEAGQVVLEGSVEDILEAGEWISNKEHLVLERTVSNMSPHLSVFLKKTYGPGVLGDFLGVGDRVQVDLRDTELCLFSLSVDNLDNAEKALWGEFKEVKIEAPNCSSLSSELKSKTNEMNQGQCRVQVLFGSDSTVRLLGHTKEVEDLIETVTQFILQRAVHLPVPEFAQELPEFLLLHGFDYSGVTFHPLTSFGPMVLLDGPFSKVTEVRNRLGPFLDSLLQDTVPTEPVGIFEFD</sequence>
<dbReference type="Proteomes" id="UP000694890">
    <property type="component" value="Linkage group LG14"/>
</dbReference>
<feature type="compositionally biased region" description="Polar residues" evidence="1">
    <location>
        <begin position="91"/>
        <end position="111"/>
    </location>
</feature>